<sequence>MSSKKVWSVEGYEEHGVENHQKATMTETFTNEADARKAAKKMADKYDQLDVYVIYTNTSSGKAEERFFNSDGSYSEEGFEW</sequence>
<accession>A0A653IEM4</accession>
<gene>
    <name evidence="1" type="ORF">EXIGUO9Y_340029</name>
</gene>
<dbReference type="Proteomes" id="UP000439752">
    <property type="component" value="Unassembled WGS sequence"/>
</dbReference>
<keyword evidence="2" id="KW-1185">Reference proteome</keyword>
<dbReference type="RefSeq" id="WP_014970583.1">
    <property type="nucleotide sequence ID" value="NZ_LR732312.1"/>
</dbReference>
<evidence type="ECO:0000313" key="2">
    <source>
        <dbReference type="Proteomes" id="UP000439752"/>
    </source>
</evidence>
<name>A0A653IEM4_9BACL</name>
<evidence type="ECO:0000313" key="1">
    <source>
        <dbReference type="EMBL" id="VWX37702.1"/>
    </source>
</evidence>
<dbReference type="AlphaFoldDB" id="A0A653IEM4"/>
<reference evidence="1 2" key="1">
    <citation type="submission" date="2019-10" db="EMBL/GenBank/DDBJ databases">
        <authorList>
            <person name="Karimi E."/>
        </authorList>
    </citation>
    <scope>NUCLEOTIDE SEQUENCE [LARGE SCALE GENOMIC DNA]</scope>
    <source>
        <strain evidence="1">Exiguobacterium sp. 9Y</strain>
    </source>
</reference>
<dbReference type="EMBL" id="CABWKQ010000028">
    <property type="protein sequence ID" value="VWX37702.1"/>
    <property type="molecule type" value="Genomic_DNA"/>
</dbReference>
<proteinExistence type="predicted"/>
<protein>
    <submittedName>
        <fullName evidence="1">Uncharacterized protein</fullName>
    </submittedName>
</protein>
<organism evidence="1 2">
    <name type="scientific">Exiguobacterium oxidotolerans</name>
    <dbReference type="NCBI Taxonomy" id="223958"/>
    <lineage>
        <taxon>Bacteria</taxon>
        <taxon>Bacillati</taxon>
        <taxon>Bacillota</taxon>
        <taxon>Bacilli</taxon>
        <taxon>Bacillales</taxon>
        <taxon>Bacillales Family XII. Incertae Sedis</taxon>
        <taxon>Exiguobacterium</taxon>
    </lineage>
</organism>